<evidence type="ECO:0000259" key="6">
    <source>
        <dbReference type="PROSITE" id="PS50072"/>
    </source>
</evidence>
<dbReference type="PANTHER" id="PTHR45625">
    <property type="entry name" value="PEPTIDYL-PROLYL CIS-TRANS ISOMERASE-RELATED"/>
    <property type="match status" value="1"/>
</dbReference>
<dbReference type="PATRIC" id="fig|29290.4.peg.6134"/>
<comment type="caution">
    <text evidence="7">The sequence shown here is derived from an EMBL/GenBank/DDBJ whole genome shotgun (WGS) entry which is preliminary data.</text>
</comment>
<dbReference type="EC" id="5.2.1.8" evidence="4"/>
<dbReference type="SUPFAM" id="SSF50891">
    <property type="entry name" value="Cyclophilin-like"/>
    <property type="match status" value="1"/>
</dbReference>
<evidence type="ECO:0000256" key="2">
    <source>
        <dbReference type="ARBA" id="ARBA00023110"/>
    </source>
</evidence>
<evidence type="ECO:0000313" key="8">
    <source>
        <dbReference type="Proteomes" id="UP000033423"/>
    </source>
</evidence>
<sequence>MTISIFFTIIYIHRLRHKKEDCNIMISLTGKDAMLRHNMARAMSSRHKGHYGRLLACLFIIACLLSLGTITAFSQEVKSKKFTQEEIKKMSEQKVVIKTKFGDIKLKFFPDVAPNHVNNFLELTGKGFYNGTTFHRVIPGFMVQGGDPNSRDKDKSKHGTGGPGYNVKAEFNEKPHKKGTLSMARAQDPDSAGSQFFICAADAPFLNRQYTVFGEVTEGLDVVDKIVSQPRDSRDNPNERIDMTVEIIKNDGTGVTKDDVKKEVVK</sequence>
<dbReference type="InterPro" id="IPR020892">
    <property type="entry name" value="Cyclophilin-type_PPIase_CS"/>
</dbReference>
<dbReference type="EMBL" id="LACI01001999">
    <property type="protein sequence ID" value="KJU83179.1"/>
    <property type="molecule type" value="Genomic_DNA"/>
</dbReference>
<gene>
    <name evidence="7" type="ORF">MBAV_004628</name>
</gene>
<evidence type="ECO:0000313" key="7">
    <source>
        <dbReference type="EMBL" id="KJU83179.1"/>
    </source>
</evidence>
<dbReference type="PRINTS" id="PR00153">
    <property type="entry name" value="CSAPPISMRASE"/>
</dbReference>
<feature type="domain" description="PPIase cyclophilin-type" evidence="6">
    <location>
        <begin position="102"/>
        <end position="244"/>
    </location>
</feature>
<name>A0A0F3GMH1_9BACT</name>
<dbReference type="GO" id="GO:0006457">
    <property type="term" value="P:protein folding"/>
    <property type="evidence" value="ECO:0007669"/>
    <property type="project" value="InterPro"/>
</dbReference>
<dbReference type="GO" id="GO:0003755">
    <property type="term" value="F:peptidyl-prolyl cis-trans isomerase activity"/>
    <property type="evidence" value="ECO:0007669"/>
    <property type="project" value="UniProtKB-UniRule"/>
</dbReference>
<keyword evidence="3 4" id="KW-0413">Isomerase</keyword>
<evidence type="ECO:0000256" key="4">
    <source>
        <dbReference type="RuleBase" id="RU363019"/>
    </source>
</evidence>
<dbReference type="Proteomes" id="UP000033423">
    <property type="component" value="Unassembled WGS sequence"/>
</dbReference>
<feature type="region of interest" description="Disordered" evidence="5">
    <location>
        <begin position="143"/>
        <end position="166"/>
    </location>
</feature>
<accession>A0A0F3GMH1</accession>
<dbReference type="CDD" id="cd00317">
    <property type="entry name" value="cyclophilin"/>
    <property type="match status" value="1"/>
</dbReference>
<comment type="catalytic activity">
    <reaction evidence="4">
        <text>[protein]-peptidylproline (omega=180) = [protein]-peptidylproline (omega=0)</text>
        <dbReference type="Rhea" id="RHEA:16237"/>
        <dbReference type="Rhea" id="RHEA-COMP:10747"/>
        <dbReference type="Rhea" id="RHEA-COMP:10748"/>
        <dbReference type="ChEBI" id="CHEBI:83833"/>
        <dbReference type="ChEBI" id="CHEBI:83834"/>
        <dbReference type="EC" id="5.2.1.8"/>
    </reaction>
</comment>
<organism evidence="7 8">
    <name type="scientific">Candidatus Magnetobacterium bavaricum</name>
    <dbReference type="NCBI Taxonomy" id="29290"/>
    <lineage>
        <taxon>Bacteria</taxon>
        <taxon>Pseudomonadati</taxon>
        <taxon>Nitrospirota</taxon>
        <taxon>Thermodesulfovibrionia</taxon>
        <taxon>Thermodesulfovibrionales</taxon>
        <taxon>Candidatus Magnetobacteriaceae</taxon>
        <taxon>Candidatus Magnetobacterium</taxon>
    </lineage>
</organism>
<keyword evidence="2 4" id="KW-0697">Rotamase</keyword>
<evidence type="ECO:0000256" key="3">
    <source>
        <dbReference type="ARBA" id="ARBA00023235"/>
    </source>
</evidence>
<dbReference type="AlphaFoldDB" id="A0A0F3GMH1"/>
<keyword evidence="8" id="KW-1185">Reference proteome</keyword>
<dbReference type="PROSITE" id="PS50072">
    <property type="entry name" value="CSA_PPIASE_2"/>
    <property type="match status" value="1"/>
</dbReference>
<dbReference type="InterPro" id="IPR044666">
    <property type="entry name" value="Cyclophilin_A-like"/>
</dbReference>
<reference evidence="7 8" key="1">
    <citation type="submission" date="2015-02" db="EMBL/GenBank/DDBJ databases">
        <title>Single-cell genomics of uncultivated deep-branching MTB reveals a conserved set of magnetosome genes.</title>
        <authorList>
            <person name="Kolinko S."/>
            <person name="Richter M."/>
            <person name="Glockner F.O."/>
            <person name="Brachmann A."/>
            <person name="Schuler D."/>
        </authorList>
    </citation>
    <scope>NUCLEOTIDE SEQUENCE [LARGE SCALE GENOMIC DNA]</scope>
    <source>
        <strain evidence="7">TM-1</strain>
    </source>
</reference>
<dbReference type="Pfam" id="PF00160">
    <property type="entry name" value="Pro_isomerase"/>
    <property type="match status" value="1"/>
</dbReference>
<evidence type="ECO:0000256" key="5">
    <source>
        <dbReference type="SAM" id="MobiDB-lite"/>
    </source>
</evidence>
<evidence type="ECO:0000256" key="1">
    <source>
        <dbReference type="ARBA" id="ARBA00007365"/>
    </source>
</evidence>
<dbReference type="InterPro" id="IPR002130">
    <property type="entry name" value="Cyclophilin-type_PPIase_dom"/>
</dbReference>
<comment type="function">
    <text evidence="4">PPIases accelerate the folding of proteins. It catalyzes the cis-trans isomerization of proline imidic peptide bonds in oligopeptides.</text>
</comment>
<dbReference type="Gene3D" id="2.40.100.10">
    <property type="entry name" value="Cyclophilin-like"/>
    <property type="match status" value="1"/>
</dbReference>
<proteinExistence type="inferred from homology"/>
<dbReference type="PANTHER" id="PTHR45625:SF4">
    <property type="entry name" value="PEPTIDYLPROLYL ISOMERASE DOMAIN AND WD REPEAT-CONTAINING PROTEIN 1"/>
    <property type="match status" value="1"/>
</dbReference>
<protein>
    <recommendedName>
        <fullName evidence="4">Peptidyl-prolyl cis-trans isomerase</fullName>
        <shortName evidence="4">PPIase</shortName>
        <ecNumber evidence="4">5.2.1.8</ecNumber>
    </recommendedName>
</protein>
<dbReference type="PROSITE" id="PS00170">
    <property type="entry name" value="CSA_PPIASE_1"/>
    <property type="match status" value="1"/>
</dbReference>
<dbReference type="InterPro" id="IPR029000">
    <property type="entry name" value="Cyclophilin-like_dom_sf"/>
</dbReference>
<comment type="similarity">
    <text evidence="1 4">Belongs to the cyclophilin-type PPIase family.</text>
</comment>